<dbReference type="Pfam" id="PF00172">
    <property type="entry name" value="Zn_clus"/>
    <property type="match status" value="1"/>
</dbReference>
<keyword evidence="5" id="KW-0238">DNA-binding</keyword>
<dbReference type="CDD" id="cd12148">
    <property type="entry name" value="fungal_TF_MHR"/>
    <property type="match status" value="1"/>
</dbReference>
<keyword evidence="2" id="KW-0479">Metal-binding</keyword>
<dbReference type="PROSITE" id="PS00463">
    <property type="entry name" value="ZN2_CY6_FUNGAL_1"/>
    <property type="match status" value="1"/>
</dbReference>
<evidence type="ECO:0000256" key="8">
    <source>
        <dbReference type="SAM" id="MobiDB-lite"/>
    </source>
</evidence>
<keyword evidence="11" id="KW-1185">Reference proteome</keyword>
<keyword evidence="7" id="KW-0539">Nucleus</keyword>
<accession>A0ABX6EWD0</accession>
<dbReference type="Pfam" id="PF04082">
    <property type="entry name" value="Fungal_trans"/>
    <property type="match status" value="1"/>
</dbReference>
<name>A0ABX6EWD0_KLUMA</name>
<gene>
    <name evidence="10" type="primary">PPR1</name>
    <name evidence="10" type="ORF">FIM1_2108</name>
</gene>
<dbReference type="Gene3D" id="4.10.240.10">
    <property type="entry name" value="Zn(2)-C6 fungal-type DNA-binding domain"/>
    <property type="match status" value="1"/>
</dbReference>
<dbReference type="PANTHER" id="PTHR47782:SF1">
    <property type="entry name" value="PYRIMIDINE PATHWAY REGULATORY PROTEIN 1"/>
    <property type="match status" value="1"/>
</dbReference>
<dbReference type="SUPFAM" id="SSF57959">
    <property type="entry name" value="Leucine zipper domain"/>
    <property type="match status" value="1"/>
</dbReference>
<dbReference type="InterPro" id="IPR052202">
    <property type="entry name" value="Yeast_MetPath_Reg"/>
</dbReference>
<keyword evidence="6" id="KW-0804">Transcription</keyword>
<evidence type="ECO:0000256" key="1">
    <source>
        <dbReference type="ARBA" id="ARBA00004123"/>
    </source>
</evidence>
<dbReference type="InterPro" id="IPR007219">
    <property type="entry name" value="XnlR_reg_dom"/>
</dbReference>
<dbReference type="SMART" id="SM00906">
    <property type="entry name" value="Fungal_trans"/>
    <property type="match status" value="1"/>
</dbReference>
<dbReference type="SMART" id="SM00066">
    <property type="entry name" value="GAL4"/>
    <property type="match status" value="1"/>
</dbReference>
<reference evidence="10 11" key="1">
    <citation type="submission" date="2016-03" db="EMBL/GenBank/DDBJ databases">
        <title>How can Kluyveromyces marxianus grow so fast - potential evolutionary course in Saccharomyces Complex revealed by comparative genomics.</title>
        <authorList>
            <person name="Mo W."/>
            <person name="Lu W."/>
            <person name="Yang X."/>
            <person name="Qi J."/>
            <person name="Lv H."/>
        </authorList>
    </citation>
    <scope>NUCLEOTIDE SEQUENCE [LARGE SCALE GENOMIC DNA]</scope>
    <source>
        <strain evidence="10 11">FIM1</strain>
    </source>
</reference>
<feature type="compositionally biased region" description="Polar residues" evidence="8">
    <location>
        <begin position="721"/>
        <end position="744"/>
    </location>
</feature>
<dbReference type="Proteomes" id="UP000422736">
    <property type="component" value="Chromosome 3"/>
</dbReference>
<dbReference type="PANTHER" id="PTHR47782">
    <property type="entry name" value="ZN(II)2CYS6 TRANSCRIPTION FACTOR (EUROFUNG)-RELATED"/>
    <property type="match status" value="1"/>
</dbReference>
<feature type="region of interest" description="Disordered" evidence="8">
    <location>
        <begin position="156"/>
        <end position="175"/>
    </location>
</feature>
<evidence type="ECO:0000256" key="2">
    <source>
        <dbReference type="ARBA" id="ARBA00022723"/>
    </source>
</evidence>
<dbReference type="CDD" id="cd14723">
    <property type="entry name" value="ZIP_Ppr1"/>
    <property type="match status" value="1"/>
</dbReference>
<dbReference type="InterPro" id="IPR046347">
    <property type="entry name" value="bZIP_sf"/>
</dbReference>
<feature type="region of interest" description="Disordered" evidence="8">
    <location>
        <begin position="721"/>
        <end position="748"/>
    </location>
</feature>
<evidence type="ECO:0000256" key="6">
    <source>
        <dbReference type="ARBA" id="ARBA00023163"/>
    </source>
</evidence>
<dbReference type="CDD" id="cd00067">
    <property type="entry name" value="GAL4"/>
    <property type="match status" value="1"/>
</dbReference>
<protein>
    <submittedName>
        <fullName evidence="10">Pyrimidine pathway regulatory protein 1</fullName>
    </submittedName>
</protein>
<organism evidence="10 11">
    <name type="scientific">Kluyveromyces marxianus</name>
    <name type="common">Yeast</name>
    <name type="synonym">Candida kefyr</name>
    <dbReference type="NCBI Taxonomy" id="4911"/>
    <lineage>
        <taxon>Eukaryota</taxon>
        <taxon>Fungi</taxon>
        <taxon>Dikarya</taxon>
        <taxon>Ascomycota</taxon>
        <taxon>Saccharomycotina</taxon>
        <taxon>Saccharomycetes</taxon>
        <taxon>Saccharomycetales</taxon>
        <taxon>Saccharomycetaceae</taxon>
        <taxon>Kluyveromyces</taxon>
    </lineage>
</organism>
<evidence type="ECO:0000313" key="10">
    <source>
        <dbReference type="EMBL" id="QGN15418.1"/>
    </source>
</evidence>
<evidence type="ECO:0000259" key="9">
    <source>
        <dbReference type="PROSITE" id="PS50048"/>
    </source>
</evidence>
<keyword evidence="3" id="KW-0862">Zinc</keyword>
<dbReference type="EMBL" id="CP015056">
    <property type="protein sequence ID" value="QGN15418.1"/>
    <property type="molecule type" value="Genomic_DNA"/>
</dbReference>
<evidence type="ECO:0000256" key="5">
    <source>
        <dbReference type="ARBA" id="ARBA00023125"/>
    </source>
</evidence>
<dbReference type="PROSITE" id="PS50048">
    <property type="entry name" value="ZN2_CY6_FUNGAL_2"/>
    <property type="match status" value="1"/>
</dbReference>
<evidence type="ECO:0000256" key="3">
    <source>
        <dbReference type="ARBA" id="ARBA00022833"/>
    </source>
</evidence>
<dbReference type="SUPFAM" id="SSF57701">
    <property type="entry name" value="Zn2/Cys6 DNA-binding domain"/>
    <property type="match status" value="1"/>
</dbReference>
<dbReference type="InterPro" id="IPR001138">
    <property type="entry name" value="Zn2Cys6_DnaBD"/>
</dbReference>
<sequence>MPNKVTKESASHIYRNVAACKRCRIRKIKCDNKFPSCTKCIQAQQPCVTIDPSTRREIPRSYVVYLEDKVLALKELLEKNGLNPDDVNENIPTSSNDKPCDLELFKEREKLREKHKLQNGNEMAGFIINKGTSMLNGIVDNTRDLKDASDQFSKVGKVKQRAKQDSDLEEPSSSYLGDSSGISFAKMMFTAVKFRPDVLPKQKKKKVGGIDEKNRKFVKKDALYLPPKAKAESMIADYFTASNSQLPVLHRELFLVKYFVPVYGPLSPHISWASDHTKINTKFQIPKAFNPPNFKQPLIEYLAENPNVEKIPSVYHQAMFFLNIVFAIGVSTKILVDDVLDHRLFKFCADQYQDSLYTSKTNRLEALQGLLLIAIYSLMRPTVPGLWYTLGSAIRLCVDLGLHAEKLNKNYEPFIRDIRRRLFWCCYSMDRQVCAYFGRPVSIPDVNITTIFPSSLDDSLITTTEDNIDDYSSSTLSTPSPSYKCVCLSMFQIRRIQSDIVQTMYAPKASIPEEFLDLEDWRISILNQLDVWFQKVIPKTSLEMNCSFPMDFFALNYHYTKHILYGLSPKCPTLNNAGFIVVYESSMDIANINYKLTLERKLNYTWVGIHNVFMCGMTYLYVIYHTKQFDDALSGTFDTICNRILFVLEALFDKCTAALNCHKIFKVMSSVVLKLKLESMSKSLDTENVSTQMRTENPLNFLDDDSLQQFFDEMNKNLTSTETVKSQSSGVSPALSDTQTSSGQRDGPRVAEMIQRLGGDGIWGEFFSNNTSFESS</sequence>
<evidence type="ECO:0000256" key="7">
    <source>
        <dbReference type="ARBA" id="ARBA00023242"/>
    </source>
</evidence>
<feature type="domain" description="Zn(2)-C6 fungal-type" evidence="9">
    <location>
        <begin position="19"/>
        <end position="49"/>
    </location>
</feature>
<evidence type="ECO:0000256" key="4">
    <source>
        <dbReference type="ARBA" id="ARBA00023015"/>
    </source>
</evidence>
<proteinExistence type="predicted"/>
<dbReference type="InterPro" id="IPR036864">
    <property type="entry name" value="Zn2-C6_fun-type_DNA-bd_sf"/>
</dbReference>
<comment type="subcellular location">
    <subcellularLocation>
        <location evidence="1">Nucleus</location>
    </subcellularLocation>
</comment>
<keyword evidence="4" id="KW-0805">Transcription regulation</keyword>
<evidence type="ECO:0000313" key="11">
    <source>
        <dbReference type="Proteomes" id="UP000422736"/>
    </source>
</evidence>